<sequence>MADVIGYSNRVSSRKDCSTLDCHCTVDQDCAAACINQYSTDGKEITVFRCNKATLRCQGRTLSSVAYNMAVADLGRLRGKTNLPPNVQWYISINDGRTFVIARARFYEKMAAGLSSAGDITTITVAMENHSQTTVRGSLLRRLKEEKNITPEERKQALEWIESVTGSTREDDSSSDDDMDTLSRYLASIIGPGTAPFHHPTAQNDLLRKVDVRDHQMCNEEMNAGKTVAVYQGLSSEQRTAVCVCTYPEYLTGPACKHRTYHHVINYDQWERQGYPTFLTDPFADYEAAEKVCQSLAVASTAVYDEKTRGFLCDTLAGRIGSSLALRGPYEPGIVMDSTILRESMDSSKSAFADYTVNSSYLDLLSKLS</sequence>
<accession>A0A401IPJ4</accession>
<organism evidence="1">
    <name type="scientific">Penaeus monodon endogenous nimavirus</name>
    <dbReference type="NCBI Taxonomy" id="2133795"/>
    <lineage>
        <taxon>Viruses</taxon>
        <taxon>Viruses incertae sedis</taxon>
        <taxon>Naldaviricetes</taxon>
        <taxon>Nimaviridae</taxon>
    </lineage>
</organism>
<dbReference type="EMBL" id="BFCF01000001">
    <property type="protein sequence ID" value="GBG35521.1"/>
    <property type="molecule type" value="Genomic_DNA"/>
</dbReference>
<reference evidence="1" key="1">
    <citation type="journal article" date="2018" name="J. Virol.">
        <title>Crustacean Genome Exploration Reveals the Evolutionary Origin of White Spot Syndrome Virus.</title>
        <authorList>
            <person name="Kawato S."/>
            <person name="Shitara A."/>
            <person name="Wang Y."/>
            <person name="Nozaki R."/>
            <person name="Kondo H."/>
            <person name="Hirono I."/>
        </authorList>
    </citation>
    <scope>NUCLEOTIDE SEQUENCE</scope>
</reference>
<proteinExistence type="predicted"/>
<evidence type="ECO:0000313" key="1">
    <source>
        <dbReference type="EMBL" id="GBG35521.1"/>
    </source>
</evidence>
<name>A0A401IPJ4_9VIRU</name>
<comment type="caution">
    <text evidence="1">The sequence shown here is derived from an EMBL/GenBank/DDBJ whole genome shotgun (WGS) entry which is preliminary data.</text>
</comment>
<protein>
    <submittedName>
        <fullName evidence="1">Wsv306-like protein</fullName>
    </submittedName>
</protein>